<protein>
    <submittedName>
        <fullName evidence="2">Uncharacterized protein</fullName>
    </submittedName>
</protein>
<evidence type="ECO:0000256" key="1">
    <source>
        <dbReference type="SAM" id="MobiDB-lite"/>
    </source>
</evidence>
<feature type="compositionally biased region" description="Basic and acidic residues" evidence="1">
    <location>
        <begin position="77"/>
        <end position="89"/>
    </location>
</feature>
<feature type="region of interest" description="Disordered" evidence="1">
    <location>
        <begin position="75"/>
        <end position="97"/>
    </location>
</feature>
<dbReference type="EMBL" id="LR796338">
    <property type="protein sequence ID" value="CAB4137706.1"/>
    <property type="molecule type" value="Genomic_DNA"/>
</dbReference>
<proteinExistence type="predicted"/>
<evidence type="ECO:0000313" key="2">
    <source>
        <dbReference type="EMBL" id="CAB4137706.1"/>
    </source>
</evidence>
<gene>
    <name evidence="2" type="ORF">UFOVP325_68</name>
    <name evidence="3" type="ORF">UFOVP430_63</name>
</gene>
<dbReference type="EMBL" id="LR796481">
    <property type="protein sequence ID" value="CAB4147981.1"/>
    <property type="molecule type" value="Genomic_DNA"/>
</dbReference>
<accession>A0A6J5LXQ5</accession>
<sequence>MAVETYFLLTVNEDGTLTSYTEIPEELPEQKRVATNWDVYTTAKQIVEEFDRQLLVDRVVQGVVNVLVPQAAPTPTDKVKDALKERGIDPESTAVAE</sequence>
<name>A0A6J5LXQ5_9CAUD</name>
<evidence type="ECO:0000313" key="3">
    <source>
        <dbReference type="EMBL" id="CAB4147981.1"/>
    </source>
</evidence>
<reference evidence="2" key="1">
    <citation type="submission" date="2020-04" db="EMBL/GenBank/DDBJ databases">
        <authorList>
            <person name="Chiriac C."/>
            <person name="Salcher M."/>
            <person name="Ghai R."/>
            <person name="Kavagutti S V."/>
        </authorList>
    </citation>
    <scope>NUCLEOTIDE SEQUENCE</scope>
</reference>
<organism evidence="2">
    <name type="scientific">uncultured Caudovirales phage</name>
    <dbReference type="NCBI Taxonomy" id="2100421"/>
    <lineage>
        <taxon>Viruses</taxon>
        <taxon>Duplodnaviria</taxon>
        <taxon>Heunggongvirae</taxon>
        <taxon>Uroviricota</taxon>
        <taxon>Caudoviricetes</taxon>
        <taxon>Peduoviridae</taxon>
        <taxon>Maltschvirus</taxon>
        <taxon>Maltschvirus maltsch</taxon>
    </lineage>
</organism>